<feature type="chain" id="PRO_5011538319" description="Rhombotail lipoprotein" evidence="1">
    <location>
        <begin position="25"/>
        <end position="236"/>
    </location>
</feature>
<sequence length="236" mass="24980">MIPRPLLALLAAAMLAACAPTVQTTSGASYLARGPIADPAIRAAADIEPDLRFPARIGLARVVNGRLSLAPPEEAQQIAALAERYSPLGEWVALSPLVDGMTNGDGRDVPVIDRLRRTAARQHLDYILVYELGARSSTPGITPFALADVTLVGGLLLPTRTTQATGTGAAAFIDVRNGYPYGTVSTTEDLSGLARTFGADSASARLRDRATNRVARALLPEVEEMLNLLAVRANRR</sequence>
<evidence type="ECO:0000313" key="3">
    <source>
        <dbReference type="Proteomes" id="UP000199110"/>
    </source>
</evidence>
<dbReference type="RefSeq" id="WP_092779441.1">
    <property type="nucleotide sequence ID" value="NZ_FORA01000002.1"/>
</dbReference>
<organism evidence="2 3">
    <name type="scientific">Jannaschia pohangensis</name>
    <dbReference type="NCBI Taxonomy" id="390807"/>
    <lineage>
        <taxon>Bacteria</taxon>
        <taxon>Pseudomonadati</taxon>
        <taxon>Pseudomonadota</taxon>
        <taxon>Alphaproteobacteria</taxon>
        <taxon>Rhodobacterales</taxon>
        <taxon>Roseobacteraceae</taxon>
        <taxon>Jannaschia</taxon>
    </lineage>
</organism>
<keyword evidence="3" id="KW-1185">Reference proteome</keyword>
<accession>A0A1I3MD84</accession>
<keyword evidence="1" id="KW-0732">Signal</keyword>
<dbReference type="EMBL" id="FORA01000002">
    <property type="protein sequence ID" value="SFI94750.1"/>
    <property type="molecule type" value="Genomic_DNA"/>
</dbReference>
<proteinExistence type="predicted"/>
<evidence type="ECO:0000313" key="2">
    <source>
        <dbReference type="EMBL" id="SFI94750.1"/>
    </source>
</evidence>
<name>A0A1I3MD84_9RHOB</name>
<reference evidence="2 3" key="1">
    <citation type="submission" date="2016-10" db="EMBL/GenBank/DDBJ databases">
        <authorList>
            <person name="de Groot N.N."/>
        </authorList>
    </citation>
    <scope>NUCLEOTIDE SEQUENCE [LARGE SCALE GENOMIC DNA]</scope>
    <source>
        <strain evidence="2 3">DSM 19073</strain>
    </source>
</reference>
<gene>
    <name evidence="2" type="ORF">SAMN04488095_1804</name>
</gene>
<evidence type="ECO:0008006" key="4">
    <source>
        <dbReference type="Google" id="ProtNLM"/>
    </source>
</evidence>
<dbReference type="PROSITE" id="PS51257">
    <property type="entry name" value="PROKAR_LIPOPROTEIN"/>
    <property type="match status" value="1"/>
</dbReference>
<protein>
    <recommendedName>
        <fullName evidence="4">Rhombotail lipoprotein</fullName>
    </recommendedName>
</protein>
<dbReference type="Proteomes" id="UP000199110">
    <property type="component" value="Unassembled WGS sequence"/>
</dbReference>
<dbReference type="AlphaFoldDB" id="A0A1I3MD84"/>
<evidence type="ECO:0000256" key="1">
    <source>
        <dbReference type="SAM" id="SignalP"/>
    </source>
</evidence>
<dbReference type="OrthoDB" id="7861160at2"/>
<feature type="signal peptide" evidence="1">
    <location>
        <begin position="1"/>
        <end position="24"/>
    </location>
</feature>